<protein>
    <submittedName>
        <fullName evidence="2">Uncharacterized protein</fullName>
    </submittedName>
</protein>
<gene>
    <name evidence="2" type="ORF">METZ01_LOCUS335206</name>
</gene>
<feature type="region of interest" description="Disordered" evidence="1">
    <location>
        <begin position="33"/>
        <end position="56"/>
    </location>
</feature>
<reference evidence="2" key="1">
    <citation type="submission" date="2018-05" db="EMBL/GenBank/DDBJ databases">
        <authorList>
            <person name="Lanie J.A."/>
            <person name="Ng W.-L."/>
            <person name="Kazmierczak K.M."/>
            <person name="Andrzejewski T.M."/>
            <person name="Davidsen T.M."/>
            <person name="Wayne K.J."/>
            <person name="Tettelin H."/>
            <person name="Glass J.I."/>
            <person name="Rusch D."/>
            <person name="Podicherti R."/>
            <person name="Tsui H.-C.T."/>
            <person name="Winkler M.E."/>
        </authorList>
    </citation>
    <scope>NUCLEOTIDE SEQUENCE</scope>
</reference>
<dbReference type="AlphaFoldDB" id="A0A382QCQ9"/>
<dbReference type="EMBL" id="UINC01113015">
    <property type="protein sequence ID" value="SVC82352.1"/>
    <property type="molecule type" value="Genomic_DNA"/>
</dbReference>
<organism evidence="2">
    <name type="scientific">marine metagenome</name>
    <dbReference type="NCBI Taxonomy" id="408172"/>
    <lineage>
        <taxon>unclassified sequences</taxon>
        <taxon>metagenomes</taxon>
        <taxon>ecological metagenomes</taxon>
    </lineage>
</organism>
<evidence type="ECO:0000313" key="2">
    <source>
        <dbReference type="EMBL" id="SVC82352.1"/>
    </source>
</evidence>
<feature type="compositionally biased region" description="Basic residues" evidence="1">
    <location>
        <begin position="36"/>
        <end position="52"/>
    </location>
</feature>
<evidence type="ECO:0000256" key="1">
    <source>
        <dbReference type="SAM" id="MobiDB-lite"/>
    </source>
</evidence>
<sequence>MKLIIRELKKERKLLVAGLERVDAALSALTTDSSRGQRKTAVKARKRRRRKMTAAQRRAISLRMKKSWAARKK</sequence>
<name>A0A382QCQ9_9ZZZZ</name>
<accession>A0A382QCQ9</accession>
<proteinExistence type="predicted"/>